<dbReference type="EMBL" id="LNXX01000045">
    <property type="protein sequence ID" value="KTC82733.1"/>
    <property type="molecule type" value="Genomic_DNA"/>
</dbReference>
<dbReference type="Proteomes" id="UP000255316">
    <property type="component" value="Unassembled WGS sequence"/>
</dbReference>
<dbReference type="EMBL" id="UGNX01000001">
    <property type="protein sequence ID" value="STX34164.1"/>
    <property type="molecule type" value="Genomic_DNA"/>
</dbReference>
<gene>
    <name evidence="4" type="ORF">Lcin_2762</name>
    <name evidence="5" type="ORF">NCTC12438_00757</name>
</gene>
<dbReference type="InterPro" id="IPR002110">
    <property type="entry name" value="Ankyrin_rpt"/>
</dbReference>
<dbReference type="STRING" id="28085.Lcin_2762"/>
<keyword evidence="6" id="KW-1185">Reference proteome</keyword>
<evidence type="ECO:0000313" key="6">
    <source>
        <dbReference type="Proteomes" id="UP000054854"/>
    </source>
</evidence>
<dbReference type="RefSeq" id="WP_058465894.1">
    <property type="nucleotide sequence ID" value="NZ_CAAAHQ010000035.1"/>
</dbReference>
<feature type="repeat" description="ANK" evidence="3">
    <location>
        <begin position="98"/>
        <end position="130"/>
    </location>
</feature>
<sequence length="304" mass="34190">MIKLRKAFTELNLPAQYEKDSDLKTLETWSQENISQDIHFRGTAPQRYDEYLAFTENFLDNFLAHLPANFMQYAAQHGYDRFISLNSDSTKLNEPDNYGLTPLHQAAIKGYLFTVRALLKQGANPNLSNSQQQLPIQSSLLLPILHDEELPQLKEEIFFELFPVTTDALTKQDNAGNTLLHQLAAHGFLKIIKKLLNDNPQLAFIQNNVGVFPIHTAILNQQPEVVEFLLSIKGVSELSDSKNRNALHYAARYGSAKIVKMCCHMVANIDIRDSEGKTPLLLASLANNKEAVAVLTEYGAKIQP</sequence>
<dbReference type="PANTHER" id="PTHR24198:SF165">
    <property type="entry name" value="ANKYRIN REPEAT-CONTAINING PROTEIN-RELATED"/>
    <property type="match status" value="1"/>
</dbReference>
<dbReference type="AlphaFoldDB" id="A0A378IQ67"/>
<organism evidence="5 7">
    <name type="scientific">Legionella cincinnatiensis</name>
    <dbReference type="NCBI Taxonomy" id="28085"/>
    <lineage>
        <taxon>Bacteria</taxon>
        <taxon>Pseudomonadati</taxon>
        <taxon>Pseudomonadota</taxon>
        <taxon>Gammaproteobacteria</taxon>
        <taxon>Legionellales</taxon>
        <taxon>Legionellaceae</taxon>
        <taxon>Legionella</taxon>
    </lineage>
</organism>
<keyword evidence="1" id="KW-0677">Repeat</keyword>
<protein>
    <submittedName>
        <fullName evidence="5">Ankyrin repeat protein</fullName>
    </submittedName>
</protein>
<evidence type="ECO:0000256" key="1">
    <source>
        <dbReference type="ARBA" id="ARBA00022737"/>
    </source>
</evidence>
<dbReference type="PROSITE" id="PS50088">
    <property type="entry name" value="ANK_REPEAT"/>
    <property type="match status" value="3"/>
</dbReference>
<dbReference type="PROSITE" id="PS50297">
    <property type="entry name" value="ANK_REP_REGION"/>
    <property type="match status" value="2"/>
</dbReference>
<dbReference type="PANTHER" id="PTHR24198">
    <property type="entry name" value="ANKYRIN REPEAT AND PROTEIN KINASE DOMAIN-CONTAINING PROTEIN"/>
    <property type="match status" value="1"/>
</dbReference>
<name>A0A378IQ67_9GAMM</name>
<dbReference type="Pfam" id="PF12796">
    <property type="entry name" value="Ank_2"/>
    <property type="match status" value="2"/>
</dbReference>
<reference evidence="5 7" key="2">
    <citation type="submission" date="2018-06" db="EMBL/GenBank/DDBJ databases">
        <authorList>
            <consortium name="Pathogen Informatics"/>
            <person name="Doyle S."/>
        </authorList>
    </citation>
    <scope>NUCLEOTIDE SEQUENCE [LARGE SCALE GENOMIC DNA]</scope>
    <source>
        <strain evidence="5 7">NCTC12438</strain>
    </source>
</reference>
<dbReference type="Pfam" id="PF00023">
    <property type="entry name" value="Ank"/>
    <property type="match status" value="1"/>
</dbReference>
<accession>A0A378IQ67</accession>
<dbReference type="InterPro" id="IPR036770">
    <property type="entry name" value="Ankyrin_rpt-contain_sf"/>
</dbReference>
<feature type="repeat" description="ANK" evidence="3">
    <location>
        <begin position="242"/>
        <end position="274"/>
    </location>
</feature>
<evidence type="ECO:0000313" key="5">
    <source>
        <dbReference type="EMBL" id="STX34164.1"/>
    </source>
</evidence>
<dbReference type="Gene3D" id="1.25.40.20">
    <property type="entry name" value="Ankyrin repeat-containing domain"/>
    <property type="match status" value="2"/>
</dbReference>
<dbReference type="Proteomes" id="UP000054854">
    <property type="component" value="Unassembled WGS sequence"/>
</dbReference>
<dbReference type="SUPFAM" id="SSF48403">
    <property type="entry name" value="Ankyrin repeat"/>
    <property type="match status" value="1"/>
</dbReference>
<evidence type="ECO:0000256" key="3">
    <source>
        <dbReference type="PROSITE-ProRule" id="PRU00023"/>
    </source>
</evidence>
<keyword evidence="2 3" id="KW-0040">ANK repeat</keyword>
<evidence type="ECO:0000313" key="7">
    <source>
        <dbReference type="Proteomes" id="UP000255316"/>
    </source>
</evidence>
<dbReference type="SMART" id="SM00248">
    <property type="entry name" value="ANK"/>
    <property type="match status" value="5"/>
</dbReference>
<evidence type="ECO:0000256" key="2">
    <source>
        <dbReference type="ARBA" id="ARBA00023043"/>
    </source>
</evidence>
<evidence type="ECO:0000313" key="4">
    <source>
        <dbReference type="EMBL" id="KTC82733.1"/>
    </source>
</evidence>
<proteinExistence type="predicted"/>
<reference evidence="4 6" key="1">
    <citation type="submission" date="2015-11" db="EMBL/GenBank/DDBJ databases">
        <title>Genomic analysis of 38 Legionella species identifies large and diverse effector repertoires.</title>
        <authorList>
            <person name="Burstein D."/>
            <person name="Amaro F."/>
            <person name="Zusman T."/>
            <person name="Lifshitz Z."/>
            <person name="Cohen O."/>
            <person name="Gilbert J.A."/>
            <person name="Pupko T."/>
            <person name="Shuman H.A."/>
            <person name="Segal G."/>
        </authorList>
    </citation>
    <scope>NUCLEOTIDE SEQUENCE [LARGE SCALE GENOMIC DNA]</scope>
    <source>
        <strain evidence="4 6">CDC#72-OH-14</strain>
    </source>
</reference>
<feature type="repeat" description="ANK" evidence="3">
    <location>
        <begin position="275"/>
        <end position="304"/>
    </location>
</feature>